<dbReference type="OrthoDB" id="3584570at2"/>
<feature type="transmembrane region" description="Helical" evidence="12">
    <location>
        <begin position="578"/>
        <end position="597"/>
    </location>
</feature>
<proteinExistence type="inferred from homology"/>
<feature type="transmembrane region" description="Helical" evidence="12">
    <location>
        <begin position="205"/>
        <end position="224"/>
    </location>
</feature>
<comment type="similarity">
    <text evidence="3">Belongs to the emb family.</text>
</comment>
<dbReference type="RefSeq" id="WP_139466392.1">
    <property type="nucleotide sequence ID" value="NZ_VDHJ01000018.1"/>
</dbReference>
<evidence type="ECO:0000256" key="1">
    <source>
        <dbReference type="ARBA" id="ARBA00003001"/>
    </source>
</evidence>
<evidence type="ECO:0000313" key="17">
    <source>
        <dbReference type="Proteomes" id="UP000312032"/>
    </source>
</evidence>
<evidence type="ECO:0000256" key="6">
    <source>
        <dbReference type="ARBA" id="ARBA00022679"/>
    </source>
</evidence>
<feature type="domain" description="Arabinosyltransferas concanavalin like" evidence="15">
    <location>
        <begin position="34"/>
        <end position="194"/>
    </location>
</feature>
<feature type="domain" description="Arabinosyltransferase C-terminal" evidence="14">
    <location>
        <begin position="719"/>
        <end position="1139"/>
    </location>
</feature>
<evidence type="ECO:0000256" key="7">
    <source>
        <dbReference type="ARBA" id="ARBA00022692"/>
    </source>
</evidence>
<keyword evidence="8 12" id="KW-1133">Transmembrane helix</keyword>
<reference evidence="16 17" key="1">
    <citation type="submission" date="2019-06" db="EMBL/GenBank/DDBJ databases">
        <authorList>
            <person name="Li J."/>
        </authorList>
    </citation>
    <scope>NUCLEOTIDE SEQUENCE [LARGE SCALE GENOMIC DNA]</scope>
    <source>
        <strain evidence="16 17">LMG 28165</strain>
    </source>
</reference>
<organism evidence="16 17">
    <name type="scientific">Corynebacterium tapiri</name>
    <dbReference type="NCBI Taxonomy" id="1448266"/>
    <lineage>
        <taxon>Bacteria</taxon>
        <taxon>Bacillati</taxon>
        <taxon>Actinomycetota</taxon>
        <taxon>Actinomycetes</taxon>
        <taxon>Mycobacteriales</taxon>
        <taxon>Corynebacteriaceae</taxon>
        <taxon>Corynebacterium</taxon>
    </lineage>
</organism>
<evidence type="ECO:0000259" key="13">
    <source>
        <dbReference type="Pfam" id="PF04602"/>
    </source>
</evidence>
<dbReference type="Pfam" id="PF04602">
    <property type="entry name" value="Arabinose_trans"/>
    <property type="match status" value="1"/>
</dbReference>
<feature type="transmembrane region" description="Helical" evidence="12">
    <location>
        <begin position="552"/>
        <end position="572"/>
    </location>
</feature>
<protein>
    <submittedName>
        <fullName evidence="16">Arabinosyltransferase</fullName>
    </submittedName>
</protein>
<dbReference type="InterPro" id="IPR007680">
    <property type="entry name" value="Arabino_trans_central"/>
</dbReference>
<evidence type="ECO:0000256" key="4">
    <source>
        <dbReference type="ARBA" id="ARBA00022475"/>
    </source>
</evidence>
<evidence type="ECO:0000259" key="14">
    <source>
        <dbReference type="Pfam" id="PF14896"/>
    </source>
</evidence>
<feature type="transmembrane region" description="Helical" evidence="12">
    <location>
        <begin position="12"/>
        <end position="31"/>
    </location>
</feature>
<sequence>MLNIRALRPLQLLALISGVLAFLCFVAVPLMPVKQTQSSFDWPQGSLNSVNAPLISVAPESFTAEIPLASVEKLREGETLLLGTIPPSGPEASDRGLFVTQNKDQGIDVTVLNDVAFQLSAKDLRDIPKDATLSVETTADGAYFGVRGTSYEEETEDDLRPQVTGLYTEIDNSPQNLQELSDAGLSAHVEINSRFTTSPTLIKQVTMWLGTLFAVISLAALFVMERRRASQEPEDGSTPASSLERGSWRRLRPLDGLVGAILGFWHIFGANTSDDGFILTMARVSDHAGYMANYYRWYGVPEAPFGSPFYELLAVMTQVSSNSLWMRVPTLLAGIGIWLLLSREILPRFGAGINGRRVAHWTAAFMFLAFWLPYNNGLRPEPIIAFGVLATWALFERAIATDRFFPAAVATVLATITLTCGPTGLMAVGVFLVSLPSLIRMLARRVSELRTGKILTIAGIIGPFLAAGTFVMVPVFADQSLAAVMESTRVRGVVGPALEWYSEYVRYSTLLEQSVDGSLTRRFAMLTMLVCLGLTLYSLLRHGRVTGAAVGPTSRLVIIMGLSMFFLMFTPTKWTHHFGIYAGVAGALAALGAVVLSQIAIRSPRARTFSLAGVTFLMALTFAGWNGWWYVSSFGVPWWDKVPQLKGVEFTTLIMLMSLVILAVGIFQSFRHDLRRSQAIADGRGEEFEAAQSAKAYRWAGVMSAPVAVVSILVVTFSVLTFTKAFVDQYPAYSVGMGNVKALGGNTSYLADEAMLETNTNDSFLTPLGDVPLGESLETNAPEGFEPSQIPESIVPKTKAAANVGAIANTQVNDNTTNTTGAADSQGLGTSADSGKKSQDSSSKESSASTNGASQDVTGGVRETKGVNGSTARLPFNLDPYRVPVLGSYDENATTAAEATTSWYHLPEATDKAPLLVVSVAGKIAHHDINGVEQPGEDFVLEYGTAESDGSAKKLGELEMLDIGPTPSWRNLRIPLDEIPEEANVVRLHAKDASLDPEDWIAFTPPRAPELAQLSQLYDDSKPALLDWSVALQFPQQRTFDHFAGVSEIPEYRIAPDNEGKAVLTGFMDFYGGGALATVEAVNTSFEVPSYTRGDWHRDWGSLEHYELRRDSAGNTPDLAAIDYETITRSGLWHPSDMQIRDPEKAQETGMR</sequence>
<feature type="compositionally biased region" description="Basic and acidic residues" evidence="11">
    <location>
        <begin position="834"/>
        <end position="843"/>
    </location>
</feature>
<accession>A0A5C4U166</accession>
<keyword evidence="5" id="KW-0328">Glycosyltransferase</keyword>
<dbReference type="Proteomes" id="UP000312032">
    <property type="component" value="Unassembled WGS sequence"/>
</dbReference>
<comment type="function">
    <text evidence="1">Arabinosyl transferase responsible for the polymerization of arabinose into the arabinan of arabinogalactan.</text>
</comment>
<evidence type="ECO:0000256" key="10">
    <source>
        <dbReference type="ARBA" id="ARBA00023316"/>
    </source>
</evidence>
<keyword evidence="9 12" id="KW-0472">Membrane</keyword>
<evidence type="ECO:0000256" key="12">
    <source>
        <dbReference type="SAM" id="Phobius"/>
    </source>
</evidence>
<dbReference type="Pfam" id="PF14896">
    <property type="entry name" value="Arabino_trans_C"/>
    <property type="match status" value="1"/>
</dbReference>
<dbReference type="InterPro" id="IPR040920">
    <property type="entry name" value="Arabino_trans_N"/>
</dbReference>
<feature type="transmembrane region" description="Helical" evidence="12">
    <location>
        <begin position="404"/>
        <end position="433"/>
    </location>
</feature>
<dbReference type="InterPro" id="IPR027451">
    <property type="entry name" value="EmbABC_dom1"/>
</dbReference>
<evidence type="ECO:0000256" key="9">
    <source>
        <dbReference type="ARBA" id="ARBA00023136"/>
    </source>
</evidence>
<evidence type="ECO:0000313" key="16">
    <source>
        <dbReference type="EMBL" id="TNL94847.1"/>
    </source>
</evidence>
<comment type="subcellular location">
    <subcellularLocation>
        <location evidence="2">Cell membrane</location>
        <topology evidence="2">Multi-pass membrane protein</topology>
    </subcellularLocation>
</comment>
<dbReference type="GO" id="GO:0071555">
    <property type="term" value="P:cell wall organization"/>
    <property type="evidence" value="ECO:0007669"/>
    <property type="project" value="UniProtKB-KW"/>
</dbReference>
<dbReference type="GO" id="GO:0005886">
    <property type="term" value="C:plasma membrane"/>
    <property type="evidence" value="ECO:0007669"/>
    <property type="project" value="UniProtKB-SubCell"/>
</dbReference>
<dbReference type="Gene3D" id="2.60.120.610">
    <property type="entry name" value="arabinofuranosyltransferase like domain"/>
    <property type="match status" value="1"/>
</dbReference>
<evidence type="ECO:0000256" key="8">
    <source>
        <dbReference type="ARBA" id="ARBA00022989"/>
    </source>
</evidence>
<name>A0A5C4U166_9CORY</name>
<keyword evidence="17" id="KW-1185">Reference proteome</keyword>
<keyword evidence="4" id="KW-1003">Cell membrane</keyword>
<comment type="caution">
    <text evidence="16">The sequence shown here is derived from an EMBL/GenBank/DDBJ whole genome shotgun (WGS) entry which is preliminary data.</text>
</comment>
<evidence type="ECO:0000256" key="2">
    <source>
        <dbReference type="ARBA" id="ARBA00004651"/>
    </source>
</evidence>
<feature type="transmembrane region" description="Helical" evidence="12">
    <location>
        <begin position="454"/>
        <end position="477"/>
    </location>
</feature>
<dbReference type="EMBL" id="VDHJ01000018">
    <property type="protein sequence ID" value="TNL94847.1"/>
    <property type="molecule type" value="Genomic_DNA"/>
</dbReference>
<dbReference type="Gene3D" id="2.60.120.940">
    <property type="entry name" value="EmbC, C-terminal domain, subdomain 2"/>
    <property type="match status" value="1"/>
</dbReference>
<feature type="transmembrane region" description="Helical" evidence="12">
    <location>
        <begin position="609"/>
        <end position="630"/>
    </location>
</feature>
<feature type="domain" description="Arabinofuranosyltransferase central" evidence="13">
    <location>
        <begin position="198"/>
        <end position="671"/>
    </location>
</feature>
<keyword evidence="6 16" id="KW-0808">Transferase</keyword>
<gene>
    <name evidence="16" type="ORF">FHE74_10095</name>
</gene>
<feature type="region of interest" description="Disordered" evidence="11">
    <location>
        <begin position="812"/>
        <end position="873"/>
    </location>
</feature>
<keyword evidence="10" id="KW-0961">Cell wall biogenesis/degradation</keyword>
<feature type="transmembrane region" description="Helical" evidence="12">
    <location>
        <begin position="650"/>
        <end position="670"/>
    </location>
</feature>
<feature type="transmembrane region" description="Helical" evidence="12">
    <location>
        <begin position="324"/>
        <end position="346"/>
    </location>
</feature>
<dbReference type="InterPro" id="IPR032731">
    <property type="entry name" value="Arabino_trans_C"/>
</dbReference>
<dbReference type="AlphaFoldDB" id="A0A5C4U166"/>
<dbReference type="GO" id="GO:0052636">
    <property type="term" value="F:arabinosyltransferase activity"/>
    <property type="evidence" value="ECO:0007669"/>
    <property type="project" value="InterPro"/>
</dbReference>
<feature type="transmembrane region" description="Helical" evidence="12">
    <location>
        <begin position="523"/>
        <end position="540"/>
    </location>
</feature>
<dbReference type="Pfam" id="PF17689">
    <property type="entry name" value="Arabino_trans_N"/>
    <property type="match status" value="1"/>
</dbReference>
<dbReference type="InterPro" id="IPR042486">
    <property type="entry name" value="Arabino_trans_C_2"/>
</dbReference>
<feature type="transmembrane region" description="Helical" evidence="12">
    <location>
        <begin position="699"/>
        <end position="722"/>
    </location>
</feature>
<evidence type="ECO:0000256" key="5">
    <source>
        <dbReference type="ARBA" id="ARBA00022676"/>
    </source>
</evidence>
<evidence type="ECO:0000259" key="15">
    <source>
        <dbReference type="Pfam" id="PF17689"/>
    </source>
</evidence>
<dbReference type="GO" id="GO:0071766">
    <property type="term" value="P:Actinobacterium-type cell wall biogenesis"/>
    <property type="evidence" value="ECO:0007669"/>
    <property type="project" value="InterPro"/>
</dbReference>
<keyword evidence="7 12" id="KW-0812">Transmembrane</keyword>
<feature type="transmembrane region" description="Helical" evidence="12">
    <location>
        <begin position="358"/>
        <end position="374"/>
    </location>
</feature>
<evidence type="ECO:0000256" key="3">
    <source>
        <dbReference type="ARBA" id="ARBA00008195"/>
    </source>
</evidence>
<evidence type="ECO:0000256" key="11">
    <source>
        <dbReference type="SAM" id="MobiDB-lite"/>
    </source>
</evidence>
<feature type="compositionally biased region" description="Low complexity" evidence="11">
    <location>
        <begin position="844"/>
        <end position="854"/>
    </location>
</feature>